<evidence type="ECO:0000313" key="3">
    <source>
        <dbReference type="Ensembl" id="ENSANIP00000003758.1"/>
    </source>
</evidence>
<feature type="region of interest" description="Disordered" evidence="1">
    <location>
        <begin position="459"/>
        <end position="741"/>
    </location>
</feature>
<dbReference type="PANTHER" id="PTHR17469:SF1">
    <property type="entry name" value="PROTEIN TESPA1"/>
    <property type="match status" value="1"/>
</dbReference>
<dbReference type="Ensembl" id="ENSANIT00000003878.1">
    <property type="protein sequence ID" value="ENSANIP00000003758.1"/>
    <property type="gene ID" value="ENSANIG00000002532.1"/>
</dbReference>
<name>A0A8B9RQV6_9AVES</name>
<evidence type="ECO:0000313" key="4">
    <source>
        <dbReference type="Proteomes" id="UP000694541"/>
    </source>
</evidence>
<accession>A0A8B9RQV6</accession>
<dbReference type="PANTHER" id="PTHR17469">
    <property type="entry name" value="SPERM SPECIFIC ANTIGEN 2-RELATED"/>
    <property type="match status" value="1"/>
</dbReference>
<evidence type="ECO:0000259" key="2">
    <source>
        <dbReference type="SMART" id="SM01257"/>
    </source>
</evidence>
<dbReference type="InterPro" id="IPR043444">
    <property type="entry name" value="TESPA1-like"/>
</dbReference>
<organism evidence="3 4">
    <name type="scientific">Accipiter nisus</name>
    <name type="common">Eurasian sparrowhawk</name>
    <dbReference type="NCBI Taxonomy" id="211598"/>
    <lineage>
        <taxon>Eukaryota</taxon>
        <taxon>Metazoa</taxon>
        <taxon>Chordata</taxon>
        <taxon>Craniata</taxon>
        <taxon>Vertebrata</taxon>
        <taxon>Euteleostomi</taxon>
        <taxon>Archelosauria</taxon>
        <taxon>Archosauria</taxon>
        <taxon>Dinosauria</taxon>
        <taxon>Saurischia</taxon>
        <taxon>Theropoda</taxon>
        <taxon>Coelurosauria</taxon>
        <taxon>Aves</taxon>
        <taxon>Neognathae</taxon>
        <taxon>Neoaves</taxon>
        <taxon>Telluraves</taxon>
        <taxon>Accipitrimorphae</taxon>
        <taxon>Accipitriformes</taxon>
        <taxon>Accipitridae</taxon>
        <taxon>Accipitrinae</taxon>
        <taxon>Accipiter</taxon>
    </lineage>
</organism>
<feature type="compositionally biased region" description="Basic residues" evidence="1">
    <location>
        <begin position="654"/>
        <end position="665"/>
    </location>
</feature>
<dbReference type="AlphaFoldDB" id="A0A8B9RQV6"/>
<reference evidence="3" key="2">
    <citation type="submission" date="2025-09" db="UniProtKB">
        <authorList>
            <consortium name="Ensembl"/>
        </authorList>
    </citation>
    <scope>IDENTIFICATION</scope>
</reference>
<feature type="compositionally biased region" description="Basic and acidic residues" evidence="1">
    <location>
        <begin position="459"/>
        <end position="473"/>
    </location>
</feature>
<feature type="region of interest" description="Disordered" evidence="1">
    <location>
        <begin position="415"/>
        <end position="440"/>
    </location>
</feature>
<feature type="region of interest" description="Disordered" evidence="1">
    <location>
        <begin position="1"/>
        <end position="26"/>
    </location>
</feature>
<proteinExistence type="predicted"/>
<dbReference type="GO" id="GO:0005102">
    <property type="term" value="F:signaling receptor binding"/>
    <property type="evidence" value="ECO:0007669"/>
    <property type="project" value="InterPro"/>
</dbReference>
<feature type="compositionally biased region" description="Low complexity" evidence="1">
    <location>
        <begin position="79"/>
        <end position="98"/>
    </location>
</feature>
<feature type="compositionally biased region" description="Gly residues" evidence="1">
    <location>
        <begin position="723"/>
        <end position="738"/>
    </location>
</feature>
<keyword evidence="4" id="KW-1185">Reference proteome</keyword>
<dbReference type="SMART" id="SM01257">
    <property type="entry name" value="KRAP_IP3R_bind"/>
    <property type="match status" value="1"/>
</dbReference>
<protein>
    <recommendedName>
        <fullName evidence="2">ITPR-interacting domain-containing protein</fullName>
    </recommendedName>
</protein>
<feature type="compositionally biased region" description="Polar residues" evidence="1">
    <location>
        <begin position="424"/>
        <end position="438"/>
    </location>
</feature>
<dbReference type="InterPro" id="IPR029325">
    <property type="entry name" value="ITPR-bd"/>
</dbReference>
<reference evidence="3" key="1">
    <citation type="submission" date="2025-08" db="UniProtKB">
        <authorList>
            <consortium name="Ensembl"/>
        </authorList>
    </citation>
    <scope>IDENTIFICATION</scope>
</reference>
<sequence>MGARAERCQLPSREPPGSGDLHLLPRSVPSRGAALCALSQPRQLFRSLQQLRPCPPPAPGCGRHPSAPRAIPGQGQSIPGMPRAHPAPAHGAPNGPTPWAGGGGDPPPYLHSSPVPCRETPSPAGAAAMEGSSVLSPSSWERRRAWARQSRCWRTTVVEEEAAAAMQDVPELQPPHLDDVFLEGSPSSKIETWLQECGSSVEVPPEELGLPGPYVCGSNGTSFEDDLTLGAEALLLPRSDKATGRALRDKHLNLGHSMASSALSSLTTKTSSSISEVLEWWQADAEEILYNLGFVRSEPEAAARIPARFFSAPSRAKGIDFQLFLKAQVRRMEMEDPCLMLASRFQQVQALAATADAFFCLYSYVSRTPVQRISPSRLAWACTDVPNIRIAPTQPSTLSPVERLKKAVSTMCLYTSPRDEDNPRGTSRLPTVPTSQPSAMGKVVQEVLERAREERFRFDPADVLEGRGRDRDAGMAQHQRGSPPVSPSLRLAQGVPACPRHGGVDAPACCGGEREPSPRPAPVGTPAGAAQGHPERSCPHGGGSGDSPAGVAQGAGDAPCPVGAGRISTEENQPDAAANVTLSATPAPMAPRSGQLWVTPEHPEGLGSEGDSGFGSGSWGTSPRRKAGSHGCHPGDPPDPAGARSPSSDTPRAGGHRARRSRGWRRGGPLRDVGWQQGDAPGLQTLGKGPSSHHPSWQEPVDSFEMEEVRVRCPGDGHRGVGGRRGLGEGGSSTGGPFGWQVTLGEPACGGKELEREMSPECSQAFKF</sequence>
<dbReference type="Proteomes" id="UP000694541">
    <property type="component" value="Unplaced"/>
</dbReference>
<dbReference type="Pfam" id="PF14722">
    <property type="entry name" value="KRAP_IP3R_bind"/>
    <property type="match status" value="1"/>
</dbReference>
<feature type="compositionally biased region" description="Basic and acidic residues" evidence="1">
    <location>
        <begin position="707"/>
        <end position="719"/>
    </location>
</feature>
<feature type="compositionally biased region" description="Gly residues" evidence="1">
    <location>
        <begin position="607"/>
        <end position="618"/>
    </location>
</feature>
<evidence type="ECO:0000256" key="1">
    <source>
        <dbReference type="SAM" id="MobiDB-lite"/>
    </source>
</evidence>
<feature type="domain" description="ITPR-interacting" evidence="2">
    <location>
        <begin position="250"/>
        <end position="412"/>
    </location>
</feature>
<feature type="region of interest" description="Disordered" evidence="1">
    <location>
        <begin position="55"/>
        <end position="110"/>
    </location>
</feature>